<dbReference type="NCBIfam" id="TIGR04215">
    <property type="entry name" value="choice_anch_A"/>
    <property type="match status" value="1"/>
</dbReference>
<keyword evidence="5" id="KW-1185">Reference proteome</keyword>
<proteinExistence type="predicted"/>
<gene>
    <name evidence="4" type="ORF">CKO21_02940</name>
</gene>
<feature type="chain" id="PRO_5038037567" description="Choice-of-anchor A domain-containing protein" evidence="2">
    <location>
        <begin position="32"/>
        <end position="329"/>
    </location>
</feature>
<dbReference type="Proteomes" id="UP000778970">
    <property type="component" value="Unassembled WGS sequence"/>
</dbReference>
<keyword evidence="1" id="KW-0472">Membrane</keyword>
<name>A0A934QG31_9PROT</name>
<sequence length="329" mass="33045">MMQKPTVLNRAILAAVAGVVAMVAGAGGATAAPMTTTEILDQFNLVVFGDLSGTSEVEGRSLIGGNLTGGSMTFNTRAAPISTFDELIVGGNVSGGGFKNLNNGGDATVGGNVQNMNLNGNGTLNLGGAVTGTVHAGTVNANQAVTIPDFQAALQKTSADLAGLAGVAPGLSGNRGLFNTAIPDGNDLAVYNVDTSFFDAINEIELGLNGATTVVINVTGTGALTISDNFLGGPFALADNILWNFSDVTSLTFGTQFFGSVLAPNAAVTNTSPIEGSLIADSLVLNGEVHQQPFAGDLPTTRVLGPGTLVLFGGGLLALGAVGRRRHGR</sequence>
<evidence type="ECO:0000259" key="3">
    <source>
        <dbReference type="Pfam" id="PF20597"/>
    </source>
</evidence>
<reference evidence="4" key="2">
    <citation type="journal article" date="2020" name="Microorganisms">
        <title>Osmotic Adaptation and Compatible Solute Biosynthesis of Phototrophic Bacteria as Revealed from Genome Analyses.</title>
        <authorList>
            <person name="Imhoff J.F."/>
            <person name="Rahn T."/>
            <person name="Kunzel S."/>
            <person name="Keller A."/>
            <person name="Neulinger S.C."/>
        </authorList>
    </citation>
    <scope>NUCLEOTIDE SEQUENCE</scope>
    <source>
        <strain evidence="4">DSM 9154</strain>
    </source>
</reference>
<evidence type="ECO:0000256" key="1">
    <source>
        <dbReference type="SAM" id="Phobius"/>
    </source>
</evidence>
<dbReference type="EMBL" id="NRRE01000011">
    <property type="protein sequence ID" value="MBK1696199.1"/>
    <property type="molecule type" value="Genomic_DNA"/>
</dbReference>
<dbReference type="AlphaFoldDB" id="A0A934QG31"/>
<feature type="signal peptide" evidence="2">
    <location>
        <begin position="1"/>
        <end position="31"/>
    </location>
</feature>
<evidence type="ECO:0000256" key="2">
    <source>
        <dbReference type="SAM" id="SignalP"/>
    </source>
</evidence>
<dbReference type="InterPro" id="IPR026588">
    <property type="entry name" value="Choice_anch_A"/>
</dbReference>
<accession>A0A934QG31</accession>
<feature type="domain" description="Choice-of-anchor A" evidence="3">
    <location>
        <begin position="38"/>
        <end position="290"/>
    </location>
</feature>
<organism evidence="4 5">
    <name type="scientific">Rhodovibrio salinarum</name>
    <dbReference type="NCBI Taxonomy" id="1087"/>
    <lineage>
        <taxon>Bacteria</taxon>
        <taxon>Pseudomonadati</taxon>
        <taxon>Pseudomonadota</taxon>
        <taxon>Alphaproteobacteria</taxon>
        <taxon>Rhodospirillales</taxon>
        <taxon>Rhodovibrionaceae</taxon>
        <taxon>Rhodovibrio</taxon>
    </lineage>
</organism>
<keyword evidence="1" id="KW-0812">Transmembrane</keyword>
<feature type="transmembrane region" description="Helical" evidence="1">
    <location>
        <begin position="303"/>
        <end position="323"/>
    </location>
</feature>
<comment type="caution">
    <text evidence="4">The sequence shown here is derived from an EMBL/GenBank/DDBJ whole genome shotgun (WGS) entry which is preliminary data.</text>
</comment>
<keyword evidence="2" id="KW-0732">Signal</keyword>
<evidence type="ECO:0000313" key="5">
    <source>
        <dbReference type="Proteomes" id="UP000778970"/>
    </source>
</evidence>
<protein>
    <recommendedName>
        <fullName evidence="3">Choice-of-anchor A domain-containing protein</fullName>
    </recommendedName>
</protein>
<keyword evidence="1" id="KW-1133">Transmembrane helix</keyword>
<evidence type="ECO:0000313" key="4">
    <source>
        <dbReference type="EMBL" id="MBK1696199.1"/>
    </source>
</evidence>
<reference evidence="4" key="1">
    <citation type="submission" date="2017-08" db="EMBL/GenBank/DDBJ databases">
        <authorList>
            <person name="Imhoff J.F."/>
            <person name="Rahn T."/>
            <person name="Kuenzel S."/>
            <person name="Neulinger S.C."/>
        </authorList>
    </citation>
    <scope>NUCLEOTIDE SEQUENCE</scope>
    <source>
        <strain evidence="4">DSM 9154</strain>
    </source>
</reference>
<dbReference type="Pfam" id="PF20597">
    <property type="entry name" value="pAdhesive_15"/>
    <property type="match status" value="1"/>
</dbReference>